<proteinExistence type="predicted"/>
<reference evidence="2" key="1">
    <citation type="submission" date="2020-09" db="EMBL/GenBank/DDBJ databases">
        <title>Genome-Enabled Discovery of Anthraquinone Biosynthesis in Senna tora.</title>
        <authorList>
            <person name="Kang S.-H."/>
            <person name="Pandey R.P."/>
            <person name="Lee C.-M."/>
            <person name="Sim J.-S."/>
            <person name="Jeong J.-T."/>
            <person name="Choi B.-S."/>
            <person name="Jung M."/>
            <person name="Ginzburg D."/>
            <person name="Zhao K."/>
            <person name="Won S.Y."/>
            <person name="Oh T.-J."/>
            <person name="Yu Y."/>
            <person name="Kim N.-H."/>
            <person name="Lee O.R."/>
            <person name="Lee T.-H."/>
            <person name="Bashyal P."/>
            <person name="Kim T.-S."/>
            <person name="Lee W.-H."/>
            <person name="Kawkins C."/>
            <person name="Kim C.-K."/>
            <person name="Kim J.S."/>
            <person name="Ahn B.O."/>
            <person name="Rhee S.Y."/>
            <person name="Sohng J.K."/>
        </authorList>
    </citation>
    <scope>NUCLEOTIDE SEQUENCE</scope>
    <source>
        <tissue evidence="2">Leaf</tissue>
    </source>
</reference>
<accession>A0A835CKB1</accession>
<protein>
    <submittedName>
        <fullName evidence="2">Uncharacterized protein</fullName>
    </submittedName>
</protein>
<evidence type="ECO:0000313" key="2">
    <source>
        <dbReference type="EMBL" id="KAF7844516.1"/>
    </source>
</evidence>
<name>A0A835CKB1_9FABA</name>
<keyword evidence="3" id="KW-1185">Reference proteome</keyword>
<gene>
    <name evidence="2" type="ORF">G2W53_001421</name>
</gene>
<evidence type="ECO:0000256" key="1">
    <source>
        <dbReference type="SAM" id="Phobius"/>
    </source>
</evidence>
<organism evidence="2 3">
    <name type="scientific">Senna tora</name>
    <dbReference type="NCBI Taxonomy" id="362788"/>
    <lineage>
        <taxon>Eukaryota</taxon>
        <taxon>Viridiplantae</taxon>
        <taxon>Streptophyta</taxon>
        <taxon>Embryophyta</taxon>
        <taxon>Tracheophyta</taxon>
        <taxon>Spermatophyta</taxon>
        <taxon>Magnoliopsida</taxon>
        <taxon>eudicotyledons</taxon>
        <taxon>Gunneridae</taxon>
        <taxon>Pentapetalae</taxon>
        <taxon>rosids</taxon>
        <taxon>fabids</taxon>
        <taxon>Fabales</taxon>
        <taxon>Fabaceae</taxon>
        <taxon>Caesalpinioideae</taxon>
        <taxon>Cassia clade</taxon>
        <taxon>Senna</taxon>
    </lineage>
</organism>
<dbReference type="Proteomes" id="UP000634136">
    <property type="component" value="Unassembled WGS sequence"/>
</dbReference>
<feature type="transmembrane region" description="Helical" evidence="1">
    <location>
        <begin position="196"/>
        <end position="218"/>
    </location>
</feature>
<dbReference type="AlphaFoldDB" id="A0A835CKB1"/>
<comment type="caution">
    <text evidence="2">The sequence shown here is derived from an EMBL/GenBank/DDBJ whole genome shotgun (WGS) entry which is preliminary data.</text>
</comment>
<keyword evidence="1" id="KW-0472">Membrane</keyword>
<sequence>MYEWFKACLSSSLNFDDHQINFICVGLNVIWRCRNLGVMEGKNIDPVKAISMIYAMWSSYKSYFSIQNVCEKYLIPASDKNHLWKSVQSLPTSGVNVICLTRKRRNANGKTTTVHVFIIQNNQLFLHGAYGLKHQQDLQVAFLSVLRRGIQLSIPLAASTKLCNIIVFQKGWASMITSNYKKYSGLQVLGTDVHKLLGYFLAVNGFFLSSSVVLNSFIRNYCNISYKVPRTSMVPIIELDVYSRLEESDHQERSLMIPFLENSLCRLEAAYNQLQNVVTMPKTAPDPVELVGRGIMIRRTIWFNNSSKTP</sequence>
<dbReference type="EMBL" id="JAAIUW010000001">
    <property type="protein sequence ID" value="KAF7844516.1"/>
    <property type="molecule type" value="Genomic_DNA"/>
</dbReference>
<keyword evidence="1" id="KW-0812">Transmembrane</keyword>
<evidence type="ECO:0000313" key="3">
    <source>
        <dbReference type="Proteomes" id="UP000634136"/>
    </source>
</evidence>
<keyword evidence="1" id="KW-1133">Transmembrane helix</keyword>